<feature type="domain" description="Glycoside hydrolase family 31 TIM barrel" evidence="6">
    <location>
        <begin position="275"/>
        <end position="575"/>
    </location>
</feature>
<evidence type="ECO:0000259" key="7">
    <source>
        <dbReference type="Pfam" id="PF21365"/>
    </source>
</evidence>
<dbReference type="InterPro" id="IPR048395">
    <property type="entry name" value="Glyco_hydro_31_C"/>
</dbReference>
<keyword evidence="5" id="KW-0732">Signal</keyword>
<dbReference type="InterPro" id="IPR013780">
    <property type="entry name" value="Glyco_hydro_b"/>
</dbReference>
<evidence type="ECO:0000259" key="6">
    <source>
        <dbReference type="Pfam" id="PF01055"/>
    </source>
</evidence>
<dbReference type="InterPro" id="IPR017853">
    <property type="entry name" value="GH"/>
</dbReference>
<dbReference type="SUPFAM" id="SSF51011">
    <property type="entry name" value="Glycosyl hydrolase domain"/>
    <property type="match status" value="1"/>
</dbReference>
<dbReference type="Pfam" id="PF01055">
    <property type="entry name" value="Glyco_hydro_31_2nd"/>
    <property type="match status" value="1"/>
</dbReference>
<keyword evidence="2 4" id="KW-0378">Hydrolase</keyword>
<dbReference type="EMBL" id="GAKT01000011">
    <property type="protein sequence ID" value="JAA93051.1"/>
    <property type="molecule type" value="mRNA"/>
</dbReference>
<feature type="signal peptide" evidence="5">
    <location>
        <begin position="1"/>
        <end position="20"/>
    </location>
</feature>
<dbReference type="Pfam" id="PF21365">
    <property type="entry name" value="Glyco_hydro_31_3rd"/>
    <property type="match status" value="1"/>
</dbReference>
<evidence type="ECO:0000256" key="3">
    <source>
        <dbReference type="ARBA" id="ARBA00023295"/>
    </source>
</evidence>
<evidence type="ECO:0000256" key="1">
    <source>
        <dbReference type="ARBA" id="ARBA00007806"/>
    </source>
</evidence>
<dbReference type="PANTHER" id="PTHR43053">
    <property type="entry name" value="GLYCOSIDASE FAMILY 31"/>
    <property type="match status" value="1"/>
</dbReference>
<feature type="domain" description="Glycosyl hydrolase family 31 C-terminal" evidence="7">
    <location>
        <begin position="585"/>
        <end position="668"/>
    </location>
</feature>
<name>T1DG65_CUPSA</name>
<sequence>MVSKKLVLWLWITLICPSYQILEEWQDATSFDVQTLVIDSLQLTLSSKLLLDVYSSKGHVLKGYLGWLPHRSNTSYSRCSEEDSLTDSICLKYDKKMELHVTKNNLDDCEVDTMTCHSVQCYNINWKNHINTAMDCFVLGDDLWFGGGETISQRWPLQSDSRAWHAVTTGDPLHHNHGNIVENLWLSSGGFSIYVEHSVPLFVNFNESGNGKFCLSTSSKKHPYHNDYRGYKPELTYSICTAMTIKDVYTYAAHRWIKKPAEVPEEHVFHFPIWSTWARYKRSIDENAILDFAKTIKESDLPASQIEIDDKWESCYGDLEFDSTKFPNPKHMTSELENLGYPTTLWVHPFCNPECKTYNIGREKGFWVKDKQGDPVEVKWWNGMNSALLDTTNKRATKWFIERLKRLQKKYGILSFKFEAGELQWMDTNFVLEDEDANLQPNIYTKEYANLAAEFGGRVEVRVGYETQELPVFVRMFDRFSHWDYTNGLQTLIPTALQLSMLGYHFIIPDMIGGNNYTPNNGSIPNRELYVRWLEANVFLPVLQFSIAPFDYDDEVMQITKKMMELREKHVHYILHLAHQSTRTGDPLVRPLWWIAPDDMEAMSIDSQFLLGDNIMVAPVLEKGAKKRNIYLPEGKWMDIQRGKTYEGSQWLYDYKAPLNFLPYFIRKS</sequence>
<evidence type="ECO:0000256" key="4">
    <source>
        <dbReference type="RuleBase" id="RU361185"/>
    </source>
</evidence>
<comment type="similarity">
    <text evidence="1 4">Belongs to the glycosyl hydrolase 31 family.</text>
</comment>
<evidence type="ECO:0000256" key="5">
    <source>
        <dbReference type="SAM" id="SignalP"/>
    </source>
</evidence>
<keyword evidence="3 4" id="KW-0326">Glycosidase</keyword>
<dbReference type="Gene3D" id="2.60.40.1180">
    <property type="entry name" value="Golgi alpha-mannosidase II"/>
    <property type="match status" value="1"/>
</dbReference>
<evidence type="ECO:0000256" key="2">
    <source>
        <dbReference type="ARBA" id="ARBA00022801"/>
    </source>
</evidence>
<dbReference type="InterPro" id="IPR050985">
    <property type="entry name" value="Alpha-glycosidase_related"/>
</dbReference>
<dbReference type="GO" id="GO:0004553">
    <property type="term" value="F:hydrolase activity, hydrolyzing O-glycosyl compounds"/>
    <property type="evidence" value="ECO:0007669"/>
    <property type="project" value="InterPro"/>
</dbReference>
<evidence type="ECO:0000313" key="8">
    <source>
        <dbReference type="EMBL" id="JAA93051.1"/>
    </source>
</evidence>
<protein>
    <submittedName>
        <fullName evidence="8">Putative glucosidase</fullName>
    </submittedName>
</protein>
<dbReference type="GO" id="GO:0005975">
    <property type="term" value="P:carbohydrate metabolic process"/>
    <property type="evidence" value="ECO:0007669"/>
    <property type="project" value="InterPro"/>
</dbReference>
<feature type="chain" id="PRO_5004574653" evidence="5">
    <location>
        <begin position="21"/>
        <end position="669"/>
    </location>
</feature>
<dbReference type="AlphaFoldDB" id="T1DG65"/>
<accession>T1DG65</accession>
<reference evidence="8" key="1">
    <citation type="submission" date="2013-06" db="EMBL/GenBank/DDBJ databases">
        <title>Upstream open reading frames and Kozak regions of a set of assembled transcriptome sequences from the spider Cupiennius salei.</title>
        <authorList>
            <person name="French A.S."/>
            <person name="Li A.W."/>
            <person name="Meisner S."/>
            <person name="Torkkeli P.H."/>
        </authorList>
    </citation>
    <scope>NUCLEOTIDE SEQUENCE</scope>
    <source>
        <tissue evidence="8">Leg hypodermis</tissue>
    </source>
</reference>
<dbReference type="PANTHER" id="PTHR43053:SF4">
    <property type="entry name" value="MYOGENESIS-REGULATING GLYCOSIDASE"/>
    <property type="match status" value="1"/>
</dbReference>
<dbReference type="Gene3D" id="3.20.20.80">
    <property type="entry name" value="Glycosidases"/>
    <property type="match status" value="1"/>
</dbReference>
<dbReference type="CDD" id="cd06592">
    <property type="entry name" value="GH31_NET37"/>
    <property type="match status" value="1"/>
</dbReference>
<organism evidence="8">
    <name type="scientific">Cupiennius salei</name>
    <name type="common">American wandering spider</name>
    <dbReference type="NCBI Taxonomy" id="6928"/>
    <lineage>
        <taxon>Eukaryota</taxon>
        <taxon>Metazoa</taxon>
        <taxon>Ecdysozoa</taxon>
        <taxon>Arthropoda</taxon>
        <taxon>Chelicerata</taxon>
        <taxon>Arachnida</taxon>
        <taxon>Araneae</taxon>
        <taxon>Araneomorphae</taxon>
        <taxon>Entelegynae</taxon>
        <taxon>Lycosoidea</taxon>
        <taxon>Ctenidae</taxon>
        <taxon>Cupiennius</taxon>
    </lineage>
</organism>
<dbReference type="InterPro" id="IPR000322">
    <property type="entry name" value="Glyco_hydro_31_TIM"/>
</dbReference>
<dbReference type="SUPFAM" id="SSF51445">
    <property type="entry name" value="(Trans)glycosidases"/>
    <property type="match status" value="1"/>
</dbReference>
<proteinExistence type="evidence at transcript level"/>